<evidence type="ECO:0000313" key="2">
    <source>
        <dbReference type="Proteomes" id="UP000244334"/>
    </source>
</evidence>
<dbReference type="Gene3D" id="3.60.140.10">
    <property type="entry name" value="CNF1/YfiH-like putative cysteine hydrolases"/>
    <property type="match status" value="1"/>
</dbReference>
<organism evidence="1 2">
    <name type="scientific">Candidatus Erwinia dacicola</name>
    <dbReference type="NCBI Taxonomy" id="252393"/>
    <lineage>
        <taxon>Bacteria</taxon>
        <taxon>Pseudomonadati</taxon>
        <taxon>Pseudomonadota</taxon>
        <taxon>Gammaproteobacteria</taxon>
        <taxon>Enterobacterales</taxon>
        <taxon>Erwiniaceae</taxon>
        <taxon>Erwinia</taxon>
    </lineage>
</organism>
<proteinExistence type="predicted"/>
<gene>
    <name evidence="1" type="ORF">ACZ87_00249</name>
</gene>
<evidence type="ECO:0000313" key="1">
    <source>
        <dbReference type="EMBL" id="RAP72904.1"/>
    </source>
</evidence>
<reference evidence="1" key="1">
    <citation type="submission" date="2018-04" db="EMBL/GenBank/DDBJ databases">
        <title>Genomes of the Obligate Erwinia dacicola and Facultative Enterobacter sp. OLF Endosymbionts of the Olive Fruit fly, Bactrocera oleae.</title>
        <authorList>
            <person name="Estes A.M."/>
            <person name="Hearn D.J."/>
            <person name="Agarwal S."/>
            <person name="Pierson E.A."/>
            <person name="Dunning-Hotopp J.C."/>
        </authorList>
    </citation>
    <scope>NUCLEOTIDE SEQUENCE [LARGE SCALE GENOMIC DNA]</scope>
    <source>
        <strain evidence="1">Oroville</strain>
    </source>
</reference>
<dbReference type="InterPro" id="IPR038371">
    <property type="entry name" value="Cu_polyphenol_OxRdtase_sf"/>
</dbReference>
<dbReference type="InterPro" id="IPR011324">
    <property type="entry name" value="Cytotoxic_necrot_fac-like_cat"/>
</dbReference>
<name>A0A328TYR1_9GAMM</name>
<dbReference type="EMBL" id="LJAM02000008">
    <property type="protein sequence ID" value="RAP72904.1"/>
    <property type="molecule type" value="Genomic_DNA"/>
</dbReference>
<accession>A0A328TYR1</accession>
<protein>
    <submittedName>
        <fullName evidence="1">Uncharacterized protein</fullName>
    </submittedName>
</protein>
<dbReference type="AlphaFoldDB" id="A0A328TYR1"/>
<dbReference type="Proteomes" id="UP000244334">
    <property type="component" value="Unassembled WGS sequence"/>
</dbReference>
<sequence length="41" mass="4448">MSLIVPNWSVPVNVRACSSTRMGGVSQAPWNSLNLALLQSY</sequence>
<comment type="caution">
    <text evidence="1">The sequence shown here is derived from an EMBL/GenBank/DDBJ whole genome shotgun (WGS) entry which is preliminary data.</text>
</comment>
<keyword evidence="2" id="KW-1185">Reference proteome</keyword>
<dbReference type="SUPFAM" id="SSF64438">
    <property type="entry name" value="CNF1/YfiH-like putative cysteine hydrolases"/>
    <property type="match status" value="1"/>
</dbReference>